<keyword evidence="4" id="KW-1185">Reference proteome</keyword>
<protein>
    <submittedName>
        <fullName evidence="3">Glucose 1-dehydrogenase</fullName>
        <ecNumber evidence="3">1.1.1.47</ecNumber>
    </submittedName>
</protein>
<evidence type="ECO:0000313" key="3">
    <source>
        <dbReference type="EMBL" id="QGQ98063.1"/>
    </source>
</evidence>
<dbReference type="NCBIfam" id="NF005559">
    <property type="entry name" value="PRK07231.1"/>
    <property type="match status" value="1"/>
</dbReference>
<dbReference type="InterPro" id="IPR002347">
    <property type="entry name" value="SDR_fam"/>
</dbReference>
<dbReference type="InterPro" id="IPR036291">
    <property type="entry name" value="NAD(P)-bd_dom_sf"/>
</dbReference>
<dbReference type="EC" id="1.1.1.47" evidence="3"/>
<dbReference type="OrthoDB" id="9803333at2"/>
<dbReference type="PANTHER" id="PTHR42760:SF124">
    <property type="entry name" value="SHORT-CHAIN DEHYDROGENASE_REDUCTASE"/>
    <property type="match status" value="1"/>
</dbReference>
<dbReference type="PRINTS" id="PR00080">
    <property type="entry name" value="SDRFAMILY"/>
</dbReference>
<dbReference type="AlphaFoldDB" id="A0A6B8RRF2"/>
<dbReference type="Gene3D" id="3.40.50.720">
    <property type="entry name" value="NAD(P)-binding Rossmann-like Domain"/>
    <property type="match status" value="1"/>
</dbReference>
<dbReference type="PRINTS" id="PR00081">
    <property type="entry name" value="GDHRDH"/>
</dbReference>
<dbReference type="InterPro" id="IPR020904">
    <property type="entry name" value="Sc_DH/Rdtase_CS"/>
</dbReference>
<dbReference type="CDD" id="cd05233">
    <property type="entry name" value="SDR_c"/>
    <property type="match status" value="1"/>
</dbReference>
<dbReference type="GO" id="GO:0008206">
    <property type="term" value="P:bile acid metabolic process"/>
    <property type="evidence" value="ECO:0007669"/>
    <property type="project" value="UniProtKB-ARBA"/>
</dbReference>
<reference evidence="4" key="1">
    <citation type="submission" date="2018-11" db="EMBL/GenBank/DDBJ databases">
        <title>Complete genome sequence of Paenibacillus sp. ML311-T8.</title>
        <authorList>
            <person name="Nam Y.-D."/>
            <person name="Kang J."/>
            <person name="Chung W.-H."/>
            <person name="Park Y.S."/>
        </authorList>
    </citation>
    <scope>NUCLEOTIDE SEQUENCE [LARGE SCALE GENOMIC DNA]</scope>
    <source>
        <strain evidence="4">ML311-T8</strain>
    </source>
</reference>
<dbReference type="GO" id="GO:0047936">
    <property type="term" value="F:glucose 1-dehydrogenase [NAD(P)+] activity"/>
    <property type="evidence" value="ECO:0007669"/>
    <property type="project" value="UniProtKB-EC"/>
</dbReference>
<dbReference type="SUPFAM" id="SSF51735">
    <property type="entry name" value="NAD(P)-binding Rossmann-fold domains"/>
    <property type="match status" value="1"/>
</dbReference>
<evidence type="ECO:0000256" key="2">
    <source>
        <dbReference type="ARBA" id="ARBA00023002"/>
    </source>
</evidence>
<gene>
    <name evidence="3" type="ORF">EHS13_25810</name>
</gene>
<dbReference type="RefSeq" id="WP_155703157.1">
    <property type="nucleotide sequence ID" value="NZ_CP034235.1"/>
</dbReference>
<dbReference type="EMBL" id="CP034235">
    <property type="protein sequence ID" value="QGQ98063.1"/>
    <property type="molecule type" value="Genomic_DNA"/>
</dbReference>
<accession>A0A6B8RRF2</accession>
<dbReference type="PROSITE" id="PS00061">
    <property type="entry name" value="ADH_SHORT"/>
    <property type="match status" value="1"/>
</dbReference>
<evidence type="ECO:0000256" key="1">
    <source>
        <dbReference type="ARBA" id="ARBA00006484"/>
    </source>
</evidence>
<proteinExistence type="inferred from homology"/>
<comment type="similarity">
    <text evidence="1">Belongs to the short-chain dehydrogenases/reductases (SDR) family.</text>
</comment>
<organism evidence="3 4">
    <name type="scientific">Paenibacillus psychroresistens</name>
    <dbReference type="NCBI Taxonomy" id="1778678"/>
    <lineage>
        <taxon>Bacteria</taxon>
        <taxon>Bacillati</taxon>
        <taxon>Bacillota</taxon>
        <taxon>Bacilli</taxon>
        <taxon>Bacillales</taxon>
        <taxon>Paenibacillaceae</taxon>
        <taxon>Paenibacillus</taxon>
    </lineage>
</organism>
<dbReference type="Proteomes" id="UP000426246">
    <property type="component" value="Chromosome"/>
</dbReference>
<keyword evidence="2 3" id="KW-0560">Oxidoreductase</keyword>
<dbReference type="KEGG" id="ppsc:EHS13_25810"/>
<name>A0A6B8RRF2_9BACL</name>
<dbReference type="FunFam" id="3.40.50.720:FF:000084">
    <property type="entry name" value="Short-chain dehydrogenase reductase"/>
    <property type="match status" value="1"/>
</dbReference>
<dbReference type="Pfam" id="PF13561">
    <property type="entry name" value="adh_short_C2"/>
    <property type="match status" value="1"/>
</dbReference>
<evidence type="ECO:0000313" key="4">
    <source>
        <dbReference type="Proteomes" id="UP000426246"/>
    </source>
</evidence>
<dbReference type="PANTHER" id="PTHR42760">
    <property type="entry name" value="SHORT-CHAIN DEHYDROGENASES/REDUCTASES FAMILY MEMBER"/>
    <property type="match status" value="1"/>
</dbReference>
<sequence length="261" mass="27523">MGRLTGKVAVITGGAAGIGFGIAKIFAGEGAKVSIADIDAVRGPLAVQEIEAAGGEALFIQADAGDKAQVQHYINETVARLGAIDIMVNNAAVIFQSKVLDTPEEDWERILRTNLTSVFLGSKYAAKAMIAGNRQGRIINISSIHATLSEPSCSAYTAAKGGVESFTRTLATELAPHQITANILAPGATFTELTLPMYTPAVKQALFKRIPLKAIAQPKDIAWGALFLASDESWYMTGSTLTIDGGYTMDGSLPDTAYWEG</sequence>